<gene>
    <name evidence="1" type="ORF">F0L46_24855</name>
</gene>
<reference evidence="1 2" key="2">
    <citation type="submission" date="2019-09" db="EMBL/GenBank/DDBJ databases">
        <authorList>
            <person name="Jin C."/>
        </authorList>
    </citation>
    <scope>NUCLEOTIDE SEQUENCE [LARGE SCALE GENOMIC DNA]</scope>
    <source>
        <strain evidence="1 2">BN140002</strain>
    </source>
</reference>
<organism evidence="1 2">
    <name type="scientific">Salinarimonas soli</name>
    <dbReference type="NCBI Taxonomy" id="1638099"/>
    <lineage>
        <taxon>Bacteria</taxon>
        <taxon>Pseudomonadati</taxon>
        <taxon>Pseudomonadota</taxon>
        <taxon>Alphaproteobacteria</taxon>
        <taxon>Hyphomicrobiales</taxon>
        <taxon>Salinarimonadaceae</taxon>
        <taxon>Salinarimonas</taxon>
    </lineage>
</organism>
<dbReference type="GO" id="GO:0016301">
    <property type="term" value="F:kinase activity"/>
    <property type="evidence" value="ECO:0007669"/>
    <property type="project" value="UniProtKB-KW"/>
</dbReference>
<proteinExistence type="predicted"/>
<dbReference type="AlphaFoldDB" id="A0A5B2V4S7"/>
<evidence type="ECO:0000313" key="2">
    <source>
        <dbReference type="Proteomes" id="UP000323142"/>
    </source>
</evidence>
<evidence type="ECO:0000313" key="1">
    <source>
        <dbReference type="EMBL" id="KAA2233149.1"/>
    </source>
</evidence>
<accession>A0A5B2V4S7</accession>
<dbReference type="GO" id="GO:0016773">
    <property type="term" value="F:phosphotransferase activity, alcohol group as acceptor"/>
    <property type="evidence" value="ECO:0007669"/>
    <property type="project" value="InterPro"/>
</dbReference>
<keyword evidence="2" id="KW-1185">Reference proteome</keyword>
<dbReference type="RefSeq" id="WP_149822308.1">
    <property type="nucleotide sequence ID" value="NZ_VUOA01000056.1"/>
</dbReference>
<keyword evidence="1" id="KW-0418">Kinase</keyword>
<comment type="caution">
    <text evidence="1">The sequence shown here is derived from an EMBL/GenBank/DDBJ whole genome shotgun (WGS) entry which is preliminary data.</text>
</comment>
<name>A0A5B2V4S7_9HYPH</name>
<dbReference type="InterPro" id="IPR006748">
    <property type="entry name" value="NH2Glyco/OHUrea_AB-resist_kin"/>
</dbReference>
<reference evidence="1 2" key="1">
    <citation type="submission" date="2019-09" db="EMBL/GenBank/DDBJ databases">
        <title>Salinarimonas rosea gen. nov., sp. nov., a new member of the a-2 subgroup of the Proteobacteria.</title>
        <authorList>
            <person name="Liu J."/>
        </authorList>
    </citation>
    <scope>NUCLEOTIDE SEQUENCE [LARGE SCALE GENOMIC DNA]</scope>
    <source>
        <strain evidence="1 2">BN140002</strain>
    </source>
</reference>
<dbReference type="Proteomes" id="UP000323142">
    <property type="component" value="Unassembled WGS sequence"/>
</dbReference>
<dbReference type="InterPro" id="IPR011009">
    <property type="entry name" value="Kinase-like_dom_sf"/>
</dbReference>
<protein>
    <submittedName>
        <fullName evidence="1">3'-kinase</fullName>
    </submittedName>
</protein>
<keyword evidence="1" id="KW-0808">Transferase</keyword>
<dbReference type="EMBL" id="VUOA01000056">
    <property type="protein sequence ID" value="KAA2233149.1"/>
    <property type="molecule type" value="Genomic_DNA"/>
</dbReference>
<sequence>MSHDAVSAEPFAQHLVRWHLTPDGLAITTQSSRLLPVLARGRPAMLKVAISPEERAGAALMAWWNGDGAASVLAHEGEAILLERAKGGRSLLALAMGNQDDDASRIACRVAARLHTPRDRPLPDLVPLDIWFAELWPAAARHGGVLGRCAEAARTLLASPREVGVLHGDMHHGNVLDFGEGRGWLAIDPKGLRGEQTYDFASLLCNPELPSTRDPVRLVRQAAIISEAARLDRERLLLWALAYAGLSAVWDTDDENPTDADLRMPRVLANLLGHQV</sequence>
<dbReference type="SUPFAM" id="SSF56112">
    <property type="entry name" value="Protein kinase-like (PK-like)"/>
    <property type="match status" value="1"/>
</dbReference>
<dbReference type="Pfam" id="PF04655">
    <property type="entry name" value="APH_6_hur"/>
    <property type="match status" value="1"/>
</dbReference>
<dbReference type="GO" id="GO:0019748">
    <property type="term" value="P:secondary metabolic process"/>
    <property type="evidence" value="ECO:0007669"/>
    <property type="project" value="InterPro"/>
</dbReference>
<dbReference type="OrthoDB" id="3638028at2"/>